<evidence type="ECO:0000259" key="3">
    <source>
        <dbReference type="PROSITE" id="PS50048"/>
    </source>
</evidence>
<evidence type="ECO:0000313" key="5">
    <source>
        <dbReference type="Proteomes" id="UP001408356"/>
    </source>
</evidence>
<feature type="domain" description="Zn(2)-C6 fungal-type" evidence="3">
    <location>
        <begin position="14"/>
        <end position="44"/>
    </location>
</feature>
<dbReference type="SMART" id="SM00066">
    <property type="entry name" value="GAL4"/>
    <property type="match status" value="1"/>
</dbReference>
<sequence>MADRVRSQSRTRSGCKKCRERRVKCPEQRPKCRHCERLGFECRYQIHLSWQPIDVISNPRRDTSRRQSHRESVPVKSWMFLHTALDDFDLDAQSTTQRPNEISCLSISPKPWVAFPLIYNQTPQYSCTDNIPIPRHISSAFISSDEGHLWTYFDECITPQCVFNPAFNPYRDIILRIAANSLDGPLLHCVLAVAANQLYSIGLTRYKSVMWMHRAKALELLRSRVEDAVGGLDALSYDHIRDGQIIASTLMLCFFEILQDCSNSWRIHIQFALNCLSSTPLQVSRASSEQQLLHQFALAYIHSHNVLAETAGTEAGPQSSASDFCASADHPTILALTGCSKKLFSAISEINRLGSLKMLTRQGKSGHAVEIEHARNSVERDLHLQEQTCTYLEDSFESEMATVTEVKRLAALLYLYGRVDGASPHKSHMMRLTSEILSLIPKISLRTNTLLWPLFIVSVLGIRPECDADKTLVLARLAALQQTRQLGNVKKARHIIEDVWKARELRPSESVKGWKILQGRNQAISLA</sequence>
<comment type="caution">
    <text evidence="4">The sequence shown here is derived from an EMBL/GenBank/DDBJ whole genome shotgun (WGS) entry which is preliminary data.</text>
</comment>
<keyword evidence="5" id="KW-1185">Reference proteome</keyword>
<evidence type="ECO:0000256" key="2">
    <source>
        <dbReference type="ARBA" id="ARBA00023242"/>
    </source>
</evidence>
<dbReference type="EMBL" id="JARVKF010000445">
    <property type="protein sequence ID" value="KAK9413000.1"/>
    <property type="molecule type" value="Genomic_DNA"/>
</dbReference>
<dbReference type="PROSITE" id="PS00463">
    <property type="entry name" value="ZN2_CY6_FUNGAL_1"/>
    <property type="match status" value="1"/>
</dbReference>
<keyword evidence="2" id="KW-0539">Nucleus</keyword>
<dbReference type="Pfam" id="PF00172">
    <property type="entry name" value="Zn_clus"/>
    <property type="match status" value="1"/>
</dbReference>
<accession>A0ABR2UED4</accession>
<comment type="subcellular location">
    <subcellularLocation>
        <location evidence="1">Nucleus</location>
    </subcellularLocation>
</comment>
<dbReference type="InterPro" id="IPR001138">
    <property type="entry name" value="Zn2Cys6_DnaBD"/>
</dbReference>
<organism evidence="4 5">
    <name type="scientific">Seiridium unicorne</name>
    <dbReference type="NCBI Taxonomy" id="138068"/>
    <lineage>
        <taxon>Eukaryota</taxon>
        <taxon>Fungi</taxon>
        <taxon>Dikarya</taxon>
        <taxon>Ascomycota</taxon>
        <taxon>Pezizomycotina</taxon>
        <taxon>Sordariomycetes</taxon>
        <taxon>Xylariomycetidae</taxon>
        <taxon>Amphisphaeriales</taxon>
        <taxon>Sporocadaceae</taxon>
        <taxon>Seiridium</taxon>
    </lineage>
</organism>
<proteinExistence type="predicted"/>
<name>A0ABR2UED4_9PEZI</name>
<protein>
    <submittedName>
        <fullName evidence="4">Zn(2)-C6 fungal-type domain-containing protein</fullName>
    </submittedName>
</protein>
<dbReference type="PANTHER" id="PTHR37534:SF49">
    <property type="entry name" value="LYSINE BIOSYNTHESIS REGULATORY PROTEIN LYS14"/>
    <property type="match status" value="1"/>
</dbReference>
<evidence type="ECO:0000313" key="4">
    <source>
        <dbReference type="EMBL" id="KAK9413000.1"/>
    </source>
</evidence>
<evidence type="ECO:0000256" key="1">
    <source>
        <dbReference type="ARBA" id="ARBA00004123"/>
    </source>
</evidence>
<dbReference type="PANTHER" id="PTHR37534">
    <property type="entry name" value="TRANSCRIPTIONAL ACTIVATOR PROTEIN UGA3"/>
    <property type="match status" value="1"/>
</dbReference>
<dbReference type="InterPro" id="IPR036864">
    <property type="entry name" value="Zn2-C6_fun-type_DNA-bd_sf"/>
</dbReference>
<dbReference type="Pfam" id="PF11951">
    <property type="entry name" value="Fungal_trans_2"/>
    <property type="match status" value="1"/>
</dbReference>
<dbReference type="InterPro" id="IPR021858">
    <property type="entry name" value="Fun_TF"/>
</dbReference>
<dbReference type="CDD" id="cd00067">
    <property type="entry name" value="GAL4"/>
    <property type="match status" value="1"/>
</dbReference>
<dbReference type="PROSITE" id="PS50048">
    <property type="entry name" value="ZN2_CY6_FUNGAL_2"/>
    <property type="match status" value="1"/>
</dbReference>
<dbReference type="Proteomes" id="UP001408356">
    <property type="component" value="Unassembled WGS sequence"/>
</dbReference>
<dbReference type="Gene3D" id="4.10.240.10">
    <property type="entry name" value="Zn(2)-C6 fungal-type DNA-binding domain"/>
    <property type="match status" value="1"/>
</dbReference>
<reference evidence="4 5" key="1">
    <citation type="journal article" date="2024" name="J. Plant Pathol.">
        <title>Sequence and assembly of the genome of Seiridium unicorne, isolate CBS 538.82, causal agent of cypress canker disease.</title>
        <authorList>
            <person name="Scali E."/>
            <person name="Rocca G.D."/>
            <person name="Danti R."/>
            <person name="Garbelotto M."/>
            <person name="Barberini S."/>
            <person name="Baroncelli R."/>
            <person name="Emiliani G."/>
        </authorList>
    </citation>
    <scope>NUCLEOTIDE SEQUENCE [LARGE SCALE GENOMIC DNA]</scope>
    <source>
        <strain evidence="4 5">BM-138-508</strain>
    </source>
</reference>
<gene>
    <name evidence="4" type="ORF">SUNI508_12195</name>
</gene>
<dbReference type="SUPFAM" id="SSF57701">
    <property type="entry name" value="Zn2/Cys6 DNA-binding domain"/>
    <property type="match status" value="1"/>
</dbReference>